<dbReference type="Gene3D" id="3.40.50.2300">
    <property type="match status" value="1"/>
</dbReference>
<reference evidence="3" key="1">
    <citation type="submission" date="2018-06" db="EMBL/GenBank/DDBJ databases">
        <authorList>
            <person name="Zhirakovskaya E."/>
        </authorList>
    </citation>
    <scope>NUCLEOTIDE SEQUENCE</scope>
</reference>
<dbReference type="InterPro" id="IPR023485">
    <property type="entry name" value="Ptyr_pPase"/>
</dbReference>
<dbReference type="PANTHER" id="PTHR43428:SF1">
    <property type="entry name" value="ARSENATE REDUCTASE"/>
    <property type="match status" value="1"/>
</dbReference>
<gene>
    <name evidence="3" type="ORF">MNBD_ACTINO01-2571</name>
</gene>
<dbReference type="Pfam" id="PF01451">
    <property type="entry name" value="LMWPc"/>
    <property type="match status" value="1"/>
</dbReference>
<accession>A0A3B0S0E9</accession>
<feature type="domain" description="Phosphotyrosine protein phosphatase I" evidence="2">
    <location>
        <begin position="1"/>
        <end position="111"/>
    </location>
</feature>
<name>A0A3B0S0E9_9ZZZZ</name>
<dbReference type="GO" id="GO:0030612">
    <property type="term" value="F:arsenate reductase (thioredoxin) activity"/>
    <property type="evidence" value="ECO:0007669"/>
    <property type="project" value="UniProtKB-EC"/>
</dbReference>
<protein>
    <submittedName>
        <fullName evidence="3">Arsenate reductase thioredoxin-coupled, LMWP family</fullName>
        <ecNumber evidence="3">1.20.4.4</ecNumber>
    </submittedName>
</protein>
<dbReference type="InterPro" id="IPR036196">
    <property type="entry name" value="Ptyr_pPase_sf"/>
</dbReference>
<dbReference type="GO" id="GO:0046685">
    <property type="term" value="P:response to arsenic-containing substance"/>
    <property type="evidence" value="ECO:0007669"/>
    <property type="project" value="UniProtKB-KW"/>
</dbReference>
<proteinExistence type="predicted"/>
<dbReference type="EMBL" id="UOEI01000264">
    <property type="protein sequence ID" value="VAV99684.1"/>
    <property type="molecule type" value="Genomic_DNA"/>
</dbReference>
<dbReference type="AlphaFoldDB" id="A0A3B0S0E9"/>
<dbReference type="PANTHER" id="PTHR43428">
    <property type="entry name" value="ARSENATE REDUCTASE"/>
    <property type="match status" value="1"/>
</dbReference>
<keyword evidence="1" id="KW-0059">Arsenical resistance</keyword>
<dbReference type="SMART" id="SM00226">
    <property type="entry name" value="LMWPc"/>
    <property type="match status" value="1"/>
</dbReference>
<sequence length="118" mass="12768">MAAGWLRHLSQGAVDVYSGGSSPASDLNEMAVAVMAEVGIDIGSAMPKPWTDDLVRRADVIVSMGCGDACPVYRGKRYEDWDLLDPAGKPIDVVREIRDEIAGRVRNLLSSLQPPIEE</sequence>
<keyword evidence="3" id="KW-0560">Oxidoreductase</keyword>
<dbReference type="SUPFAM" id="SSF52788">
    <property type="entry name" value="Phosphotyrosine protein phosphatases I"/>
    <property type="match status" value="1"/>
</dbReference>
<evidence type="ECO:0000256" key="1">
    <source>
        <dbReference type="ARBA" id="ARBA00022849"/>
    </source>
</evidence>
<organism evidence="3">
    <name type="scientific">hydrothermal vent metagenome</name>
    <dbReference type="NCBI Taxonomy" id="652676"/>
    <lineage>
        <taxon>unclassified sequences</taxon>
        <taxon>metagenomes</taxon>
        <taxon>ecological metagenomes</taxon>
    </lineage>
</organism>
<evidence type="ECO:0000313" key="3">
    <source>
        <dbReference type="EMBL" id="VAV99684.1"/>
    </source>
</evidence>
<evidence type="ECO:0000259" key="2">
    <source>
        <dbReference type="SMART" id="SM00226"/>
    </source>
</evidence>
<dbReference type="EC" id="1.20.4.4" evidence="3"/>